<dbReference type="Proteomes" id="UP000272025">
    <property type="component" value="Unassembled WGS sequence"/>
</dbReference>
<feature type="region of interest" description="Disordered" evidence="1">
    <location>
        <begin position="274"/>
        <end position="350"/>
    </location>
</feature>
<reference evidence="3 4" key="1">
    <citation type="journal article" date="2018" name="Mol. Ecol.">
        <title>The obligate alkalophilic soda-lake fungus Sodiomyces alkalinus has shifted to a protein diet.</title>
        <authorList>
            <person name="Grum-Grzhimaylo A.A."/>
            <person name="Falkoski D.L."/>
            <person name="van den Heuvel J."/>
            <person name="Valero-Jimenez C.A."/>
            <person name="Min B."/>
            <person name="Choi I.G."/>
            <person name="Lipzen A."/>
            <person name="Daum C.G."/>
            <person name="Aanen D.K."/>
            <person name="Tsang A."/>
            <person name="Henrissat B."/>
            <person name="Bilanenko E.N."/>
            <person name="de Vries R.P."/>
            <person name="van Kan J.A.L."/>
            <person name="Grigoriev I.V."/>
            <person name="Debets A.J.M."/>
        </authorList>
    </citation>
    <scope>NUCLEOTIDE SEQUENCE [LARGE SCALE GENOMIC DNA]</scope>
    <source>
        <strain evidence="3 4">F11</strain>
    </source>
</reference>
<feature type="compositionally biased region" description="Polar residues" evidence="1">
    <location>
        <begin position="211"/>
        <end position="240"/>
    </location>
</feature>
<gene>
    <name evidence="3" type="ORF">SODALDRAFT_362938</name>
</gene>
<feature type="region of interest" description="Disordered" evidence="1">
    <location>
        <begin position="173"/>
        <end position="242"/>
    </location>
</feature>
<organism evidence="3 4">
    <name type="scientific">Sodiomyces alkalinus (strain CBS 110278 / VKM F-3762 / F11)</name>
    <name type="common">Alkaliphilic filamentous fungus</name>
    <dbReference type="NCBI Taxonomy" id="1314773"/>
    <lineage>
        <taxon>Eukaryota</taxon>
        <taxon>Fungi</taxon>
        <taxon>Dikarya</taxon>
        <taxon>Ascomycota</taxon>
        <taxon>Pezizomycotina</taxon>
        <taxon>Sordariomycetes</taxon>
        <taxon>Hypocreomycetidae</taxon>
        <taxon>Glomerellales</taxon>
        <taxon>Plectosphaerellaceae</taxon>
        <taxon>Sodiomyces</taxon>
    </lineage>
</organism>
<dbReference type="EMBL" id="ML119060">
    <property type="protein sequence ID" value="ROT36077.1"/>
    <property type="molecule type" value="Genomic_DNA"/>
</dbReference>
<feature type="transmembrane region" description="Helical" evidence="2">
    <location>
        <begin position="133"/>
        <end position="156"/>
    </location>
</feature>
<dbReference type="AlphaFoldDB" id="A0A3N2PNH1"/>
<dbReference type="GeneID" id="39582991"/>
<evidence type="ECO:0000256" key="1">
    <source>
        <dbReference type="SAM" id="MobiDB-lite"/>
    </source>
</evidence>
<evidence type="ECO:0000313" key="3">
    <source>
        <dbReference type="EMBL" id="ROT36077.1"/>
    </source>
</evidence>
<sequence>MAGPCLVALRFANKLVSNRPSGSFSGSSSFELQTNPRAAPMFNRDHALLGALVIRRTRCNATLEGRRSKVDGRRSTVRIGKIHRKRQQRETIVGSNEQGMEMDLRIISHHTNPTRWLGIPCRRSSSKILSQKLFTAAVAYIYLYYLVFISCTSGRLSALRRMFPRFTSAHLARSGDGDELHSPVPPSQATRLDSTRLDSNPKGVALGPDLTPSSPTPMLNDEQSCCFSQPVPNNLRTKTNPRPRPVLVPSCIPPNTDAFLTLFRTFVFVRPGADRPQAAPFPQSVRERDRPSQEREGRDWKPSSARSDLKTSVQVELEYLDSSRPDRGHRIIIHSPSPSPRFLSTPPTLSPKLSFGAITRTLRGATDGE</sequence>
<feature type="compositionally biased region" description="Basic and acidic residues" evidence="1">
    <location>
        <begin position="285"/>
        <end position="301"/>
    </location>
</feature>
<evidence type="ECO:0000256" key="2">
    <source>
        <dbReference type="SAM" id="Phobius"/>
    </source>
</evidence>
<evidence type="ECO:0000313" key="4">
    <source>
        <dbReference type="Proteomes" id="UP000272025"/>
    </source>
</evidence>
<keyword evidence="2" id="KW-1133">Transmembrane helix</keyword>
<name>A0A3N2PNH1_SODAK</name>
<keyword evidence="4" id="KW-1185">Reference proteome</keyword>
<keyword evidence="2" id="KW-0472">Membrane</keyword>
<keyword evidence="2" id="KW-0812">Transmembrane</keyword>
<feature type="compositionally biased region" description="Polar residues" evidence="1">
    <location>
        <begin position="304"/>
        <end position="314"/>
    </location>
</feature>
<protein>
    <submittedName>
        <fullName evidence="3">Uncharacterized protein</fullName>
    </submittedName>
</protein>
<proteinExistence type="predicted"/>
<accession>A0A3N2PNH1</accession>
<dbReference type="RefSeq" id="XP_028463883.1">
    <property type="nucleotide sequence ID" value="XM_028614513.1"/>
</dbReference>